<dbReference type="Proteomes" id="UP000308528">
    <property type="component" value="Unassembled WGS sequence"/>
</dbReference>
<evidence type="ECO:0000313" key="2">
    <source>
        <dbReference type="Proteomes" id="UP000308528"/>
    </source>
</evidence>
<dbReference type="PROSITE" id="PS51257">
    <property type="entry name" value="PROKAR_LIPOPROTEIN"/>
    <property type="match status" value="1"/>
</dbReference>
<dbReference type="OrthoDB" id="1491714at2"/>
<name>A0A4S4NEC8_9BACT</name>
<dbReference type="AlphaFoldDB" id="A0A4S4NEC8"/>
<protein>
    <submittedName>
        <fullName evidence="1">Uncharacterized protein</fullName>
    </submittedName>
</protein>
<proteinExistence type="predicted"/>
<organism evidence="1 2">
    <name type="scientific">Neolewinella litorea</name>
    <dbReference type="NCBI Taxonomy" id="2562452"/>
    <lineage>
        <taxon>Bacteria</taxon>
        <taxon>Pseudomonadati</taxon>
        <taxon>Bacteroidota</taxon>
        <taxon>Saprospiria</taxon>
        <taxon>Saprospirales</taxon>
        <taxon>Lewinellaceae</taxon>
        <taxon>Neolewinella</taxon>
    </lineage>
</organism>
<accession>A0A4S4NEC8</accession>
<sequence>MQKALLPLLFACVATGCNSLLDDFTNLEAMEQHAEYALPLIDSRVDLRGLVGKVDERFELTVDPDGLFRFIYSDTVPSVTSEPVFAAIRSVARGIPLQITKRRQEIDFPLPNDASLDVLRLKAGQLAYSLPNPYPQAVNVRLTLPDISVGGKPVTVSGQLPAYTGTGAPPALSNADAPLDLAGYELAFPDETFTIEYTIDALDGTPLDPGRGTIAVLSNLDFSYLKGYFGRTPYPGVDDQLEINFFENYLSGEVTFEDPRILVRVRNSVGVPARAVVEELNVVTVDGRVIPVEGEIVDEGFSFAFPREPGQNSYTTYVIDKSNSNLLELLDAKPVALNYKISALINPNADPSTKGFLADTSSYSATVTAELPLYGSAANFQVADTFAVNLGEQYGEVTAATLRVTTDSEWPLDLEVRGTFTDAQGNPLLDLTDGQLLIVRANSVDASGNPTGSVQAAHDITFSGDRLALLRQASHLVLNASFATLEGGTRPVRITNQQELRVRIGARLTIDKP</sequence>
<reference evidence="1 2" key="1">
    <citation type="submission" date="2019-04" db="EMBL/GenBank/DDBJ databases">
        <title>Lewinella litorea sp. nov., isolated from a marine sand.</title>
        <authorList>
            <person name="Yoon J.-H."/>
        </authorList>
    </citation>
    <scope>NUCLEOTIDE SEQUENCE [LARGE SCALE GENOMIC DNA]</scope>
    <source>
        <strain evidence="1 2">HSMS-39</strain>
    </source>
</reference>
<keyword evidence="2" id="KW-1185">Reference proteome</keyword>
<comment type="caution">
    <text evidence="1">The sequence shown here is derived from an EMBL/GenBank/DDBJ whole genome shotgun (WGS) entry which is preliminary data.</text>
</comment>
<evidence type="ECO:0000313" key="1">
    <source>
        <dbReference type="EMBL" id="THH37884.1"/>
    </source>
</evidence>
<dbReference type="RefSeq" id="WP_136459732.1">
    <property type="nucleotide sequence ID" value="NZ_SRSF01000005.1"/>
</dbReference>
<dbReference type="EMBL" id="SRSF01000005">
    <property type="protein sequence ID" value="THH37884.1"/>
    <property type="molecule type" value="Genomic_DNA"/>
</dbReference>
<gene>
    <name evidence="1" type="ORF">E4021_12665</name>
</gene>